<dbReference type="GO" id="GO:0008360">
    <property type="term" value="P:regulation of cell shape"/>
    <property type="evidence" value="ECO:0007669"/>
    <property type="project" value="UniProtKB-KW"/>
</dbReference>
<dbReference type="GO" id="GO:0008760">
    <property type="term" value="F:UDP-N-acetylglucosamine 1-carboxyvinyltransferase activity"/>
    <property type="evidence" value="ECO:0007669"/>
    <property type="project" value="UniProtKB-UniRule"/>
</dbReference>
<gene>
    <name evidence="13" type="primary">murA</name>
    <name evidence="15" type="ORF">PG1C_10250</name>
</gene>
<dbReference type="InterPro" id="IPR001986">
    <property type="entry name" value="Enolpyruvate_Tfrase_dom"/>
</dbReference>
<dbReference type="PANTHER" id="PTHR43783:SF1">
    <property type="entry name" value="UDP-N-ACETYLGLUCOSAMINE 1-CARBOXYVINYLTRANSFERASE"/>
    <property type="match status" value="1"/>
</dbReference>
<feature type="binding site" evidence="13">
    <location>
        <begin position="137"/>
        <end position="141"/>
    </location>
    <ligand>
        <name>UDP-N-acetyl-alpha-D-glucosamine</name>
        <dbReference type="ChEBI" id="CHEBI:57705"/>
    </ligand>
</feature>
<evidence type="ECO:0000256" key="7">
    <source>
        <dbReference type="ARBA" id="ARBA00022984"/>
    </source>
</evidence>
<evidence type="ECO:0000256" key="9">
    <source>
        <dbReference type="ARBA" id="ARBA00023316"/>
    </source>
</evidence>
<keyword evidence="5 13" id="KW-0808">Transferase</keyword>
<comment type="subcellular location">
    <subcellularLocation>
        <location evidence="1 13">Cytoplasm</location>
    </subcellularLocation>
</comment>
<protein>
    <recommendedName>
        <fullName evidence="13">UDP-N-acetylglucosamine 1-carboxyvinyltransferase</fullName>
        <ecNumber evidence="13">2.5.1.7</ecNumber>
    </recommendedName>
    <alternativeName>
        <fullName evidence="13">Enoylpyruvate transferase</fullName>
    </alternativeName>
    <alternativeName>
        <fullName evidence="13">UDP-N-acetylglucosamine enolpyruvyl transferase</fullName>
        <shortName evidence="13">EPT</shortName>
    </alternativeName>
</protein>
<evidence type="ECO:0000256" key="1">
    <source>
        <dbReference type="ARBA" id="ARBA00004496"/>
    </source>
</evidence>
<evidence type="ECO:0000256" key="3">
    <source>
        <dbReference type="ARBA" id="ARBA00022490"/>
    </source>
</evidence>
<sequence>MDKLQISGGATLRGEIAISGAKNAALPLLCAALLTREPVTFTHVPHLNDIGTMLKLLEQMGVKVMRELMTNDSGKVPGGTHSAGDTVTLDASTLDNPLAPYDLVKTMRAAILVLGPLVARAGEAKVSLPGGCAIGARPVDQHIKGLTAMGAEVSVEHGYVHARASRLKGARIFTDMVTVTGTENLMMAACLGAGETIIENAAREPEVVDLATCLNAMGARVSGAGSDVIRIQGVDALHGATHRVMPDRIETGTYLCAAAATGGDVRLTCTSSAYLDAVIDKLMDTGCEITSERDAIRLKAPARLTAVSIRTAPYPAFPTDMQAQFMAINAVADGTAVIRETIFENRFMHAVELIRLGADIKIDGNTAFVKGVAELQGATVMATDLRASASLVIAGLVAQGETVIERIYHLDRGYEALDQKLIALGARVARVK</sequence>
<feature type="binding site" evidence="13">
    <location>
        <position position="320"/>
    </location>
    <ligand>
        <name>UDP-N-acetyl-alpha-D-glucosamine</name>
        <dbReference type="ChEBI" id="CHEBI:57705"/>
    </ligand>
</feature>
<keyword evidence="8 13" id="KW-0131">Cell cycle</keyword>
<evidence type="ECO:0000256" key="5">
    <source>
        <dbReference type="ARBA" id="ARBA00022679"/>
    </source>
</evidence>
<dbReference type="NCBIfam" id="NF006873">
    <property type="entry name" value="PRK09369.1"/>
    <property type="match status" value="1"/>
</dbReference>
<keyword evidence="6 13" id="KW-0133">Cell shape</keyword>
<dbReference type="Gene3D" id="3.65.10.10">
    <property type="entry name" value="Enolpyruvate transferase domain"/>
    <property type="match status" value="2"/>
</dbReference>
<comment type="function">
    <text evidence="13">Cell wall formation. Adds enolpyruvyl to UDP-N-acetylglucosamine.</text>
</comment>
<dbReference type="HAMAP" id="MF_00111">
    <property type="entry name" value="MurA"/>
    <property type="match status" value="1"/>
</dbReference>
<dbReference type="GO" id="GO:0005737">
    <property type="term" value="C:cytoplasm"/>
    <property type="evidence" value="ECO:0007669"/>
    <property type="project" value="UniProtKB-SubCell"/>
</dbReference>
<evidence type="ECO:0000256" key="12">
    <source>
        <dbReference type="ARBA" id="ARBA00047527"/>
    </source>
</evidence>
<dbReference type="GO" id="GO:0071555">
    <property type="term" value="P:cell wall organization"/>
    <property type="evidence" value="ECO:0007669"/>
    <property type="project" value="UniProtKB-KW"/>
</dbReference>
<feature type="binding site" evidence="13">
    <location>
        <begin position="22"/>
        <end position="23"/>
    </location>
    <ligand>
        <name>phosphoenolpyruvate</name>
        <dbReference type="ChEBI" id="CHEBI:58702"/>
    </ligand>
</feature>
<organism evidence="15 16">
    <name type="scientific">Rugosibacter aromaticivorans</name>
    <dbReference type="NCBI Taxonomy" id="1565605"/>
    <lineage>
        <taxon>Bacteria</taxon>
        <taxon>Pseudomonadati</taxon>
        <taxon>Pseudomonadota</taxon>
        <taxon>Betaproteobacteria</taxon>
        <taxon>Nitrosomonadales</taxon>
        <taxon>Sterolibacteriaceae</taxon>
        <taxon>Rugosibacter</taxon>
    </lineage>
</organism>
<evidence type="ECO:0000256" key="2">
    <source>
        <dbReference type="ARBA" id="ARBA00004752"/>
    </source>
</evidence>
<dbReference type="PATRIC" id="fig|1565605.3.peg.2183"/>
<feature type="binding site" evidence="13">
    <location>
        <position position="108"/>
    </location>
    <ligand>
        <name>UDP-N-acetyl-alpha-D-glucosamine</name>
        <dbReference type="ChEBI" id="CHEBI:57705"/>
    </ligand>
</feature>
<dbReference type="RefSeq" id="WP_202634720.1">
    <property type="nucleotide sequence ID" value="NZ_CP010554.1"/>
</dbReference>
<dbReference type="Proteomes" id="UP000061603">
    <property type="component" value="Chromosome"/>
</dbReference>
<evidence type="ECO:0000313" key="16">
    <source>
        <dbReference type="Proteomes" id="UP000061603"/>
    </source>
</evidence>
<evidence type="ECO:0000256" key="6">
    <source>
        <dbReference type="ARBA" id="ARBA00022960"/>
    </source>
</evidence>
<comment type="caution">
    <text evidence="13">Lacks conserved residue(s) required for the propagation of feature annotation.</text>
</comment>
<comment type="similarity">
    <text evidence="11 13">Belongs to the EPSP synthase family. MurA subfamily.</text>
</comment>
<feature type="modified residue" description="2-(S-cysteinyl)pyruvic acid O-phosphothioketal" evidence="13">
    <location>
        <position position="132"/>
    </location>
</feature>
<name>A0A0C5J9U8_9PROT</name>
<keyword evidence="3 13" id="KW-0963">Cytoplasm</keyword>
<dbReference type="GO" id="GO:0019277">
    <property type="term" value="P:UDP-N-acetylgalactosamine biosynthetic process"/>
    <property type="evidence" value="ECO:0007669"/>
    <property type="project" value="InterPro"/>
</dbReference>
<feature type="active site" description="Proton donor" evidence="13">
    <location>
        <position position="132"/>
    </location>
</feature>
<evidence type="ECO:0000256" key="11">
    <source>
        <dbReference type="ARBA" id="ARBA00038367"/>
    </source>
</evidence>
<evidence type="ECO:0000256" key="13">
    <source>
        <dbReference type="HAMAP-Rule" id="MF_00111"/>
    </source>
</evidence>
<dbReference type="GO" id="GO:0009252">
    <property type="term" value="P:peptidoglycan biosynthetic process"/>
    <property type="evidence" value="ECO:0007669"/>
    <property type="project" value="UniProtKB-UniRule"/>
</dbReference>
<comment type="catalytic activity">
    <reaction evidence="12 13">
        <text>phosphoenolpyruvate + UDP-N-acetyl-alpha-D-glucosamine = UDP-N-acetyl-3-O-(1-carboxyvinyl)-alpha-D-glucosamine + phosphate</text>
        <dbReference type="Rhea" id="RHEA:18681"/>
        <dbReference type="ChEBI" id="CHEBI:43474"/>
        <dbReference type="ChEBI" id="CHEBI:57705"/>
        <dbReference type="ChEBI" id="CHEBI:58702"/>
        <dbReference type="ChEBI" id="CHEBI:68483"/>
        <dbReference type="EC" id="2.5.1.7"/>
    </reaction>
</comment>
<evidence type="ECO:0000313" key="15">
    <source>
        <dbReference type="EMBL" id="AJP48715.1"/>
    </source>
</evidence>
<keyword evidence="4 13" id="KW-0132">Cell division</keyword>
<dbReference type="FunFam" id="3.65.10.10:FF:000001">
    <property type="entry name" value="UDP-N-acetylglucosamine 1-carboxyvinyltransferase"/>
    <property type="match status" value="1"/>
</dbReference>
<dbReference type="InterPro" id="IPR050068">
    <property type="entry name" value="MurA_subfamily"/>
</dbReference>
<feature type="domain" description="Enolpyruvate transferase" evidence="14">
    <location>
        <begin position="8"/>
        <end position="421"/>
    </location>
</feature>
<dbReference type="InterPro" id="IPR036968">
    <property type="entry name" value="Enolpyruvate_Tfrase_sf"/>
</dbReference>
<dbReference type="PANTHER" id="PTHR43783">
    <property type="entry name" value="UDP-N-ACETYLGLUCOSAMINE 1-CARBOXYVINYLTRANSFERASE"/>
    <property type="match status" value="1"/>
</dbReference>
<evidence type="ECO:0000256" key="8">
    <source>
        <dbReference type="ARBA" id="ARBA00023306"/>
    </source>
</evidence>
<dbReference type="Pfam" id="PF00275">
    <property type="entry name" value="EPSP_synthase"/>
    <property type="match status" value="1"/>
</dbReference>
<dbReference type="UniPathway" id="UPA00219"/>
<keyword evidence="7 13" id="KW-0573">Peptidoglycan synthesis</keyword>
<dbReference type="GO" id="GO:0051301">
    <property type="term" value="P:cell division"/>
    <property type="evidence" value="ECO:0007669"/>
    <property type="project" value="UniProtKB-KW"/>
</dbReference>
<dbReference type="CDD" id="cd01555">
    <property type="entry name" value="UdpNAET"/>
    <property type="match status" value="1"/>
</dbReference>
<evidence type="ECO:0000256" key="10">
    <source>
        <dbReference type="ARBA" id="ARBA00023317"/>
    </source>
</evidence>
<dbReference type="AlphaFoldDB" id="A0A0C5J9U8"/>
<keyword evidence="16" id="KW-1185">Reference proteome</keyword>
<dbReference type="EC" id="2.5.1.7" evidence="13"/>
<reference evidence="15 16" key="1">
    <citation type="journal article" date="2015" name="Genome Announc.">
        <title>Complete Genome Sequence of a Novel Bacterium within the Family Rhodocyclaceae That Degrades Polycyclic Aromatic Hydrocarbons.</title>
        <authorList>
            <person name="Singleton D.R."/>
            <person name="Dickey A.N."/>
            <person name="Scholl E.H."/>
            <person name="Wright F.A."/>
            <person name="Aitken M.D."/>
        </authorList>
    </citation>
    <scope>NUCLEOTIDE SEQUENCE [LARGE SCALE GENOMIC DNA]</scope>
    <source>
        <strain evidence="16">PG1-Ca6</strain>
    </source>
</reference>
<dbReference type="SUPFAM" id="SSF55205">
    <property type="entry name" value="EPT/RTPC-like"/>
    <property type="match status" value="1"/>
</dbReference>
<dbReference type="NCBIfam" id="TIGR01072">
    <property type="entry name" value="murA"/>
    <property type="match status" value="1"/>
</dbReference>
<feature type="binding site" evidence="13">
    <location>
        <position position="342"/>
    </location>
    <ligand>
        <name>UDP-N-acetyl-alpha-D-glucosamine</name>
        <dbReference type="ChEBI" id="CHEBI:57705"/>
    </ligand>
</feature>
<dbReference type="InterPro" id="IPR013792">
    <property type="entry name" value="RNA3'P_cycl/enolpyr_Trfase_a/b"/>
</dbReference>
<evidence type="ECO:0000259" key="14">
    <source>
        <dbReference type="Pfam" id="PF00275"/>
    </source>
</evidence>
<dbReference type="KEGG" id="rbu:PG1C_10250"/>
<evidence type="ECO:0000256" key="4">
    <source>
        <dbReference type="ARBA" id="ARBA00022618"/>
    </source>
</evidence>
<proteinExistence type="inferred from homology"/>
<dbReference type="InterPro" id="IPR005750">
    <property type="entry name" value="UDP_GlcNAc_COvinyl_MurA"/>
</dbReference>
<dbReference type="EMBL" id="CP010554">
    <property type="protein sequence ID" value="AJP48715.1"/>
    <property type="molecule type" value="Genomic_DNA"/>
</dbReference>
<keyword evidence="10 13" id="KW-0670">Pyruvate</keyword>
<dbReference type="HOGENOM" id="CLU_027387_0_0_4"/>
<dbReference type="STRING" id="1565605.PG1C_10250"/>
<comment type="pathway">
    <text evidence="2 13">Cell wall biogenesis; peptidoglycan biosynthesis.</text>
</comment>
<accession>A0A0C5J9U8</accession>
<keyword evidence="9 13" id="KW-0961">Cell wall biogenesis/degradation</keyword>